<dbReference type="AlphaFoldDB" id="A0A7W6FZK6"/>
<keyword evidence="3" id="KW-0813">Transport</keyword>
<sequence>MAIIVAPGVLVATAHGQEQPAAVAPPTISGDIVRPGDPRIGRIDLADAVVRTLSRHPEIARANAALARGKADLGAARSVWMPQAGYQANLGPNMFSSRNNSALNQNMAGPSVFLQQQVWDFGRSKGEIGAARSTTRQRGYELESVADQLAEQSALAFLEVKRFELLSTAAANQVAELDHLRFLIGARVNAGVSDKSDLMLADVRVESARGEAIQAETAYTVAQSRLLNLIGALPQAYDDPKPLISRFETGDEEPDYERLPSVLAAQEAEKAATSKIGQAKAERYPRLGLQMGYTRNNYTYNTRDNAFNAMVTVSGDLYRRSSRYLVEAAQEDRRAAAAVHDTTVLDARGKALSARQEIRAGQQRISAYSRQEEQAITASKIFFEEYKLGKRTLTELLNTQLEVYRAASARIGADYDVMSARVRFENLCGRLRPSLGLPARLLTEDEIDG</sequence>
<evidence type="ECO:0000313" key="9">
    <source>
        <dbReference type="Proteomes" id="UP000561459"/>
    </source>
</evidence>
<comment type="similarity">
    <text evidence="2">Belongs to the outer membrane factor (OMF) (TC 1.B.17) family.</text>
</comment>
<dbReference type="GO" id="GO:1990281">
    <property type="term" value="C:efflux pump complex"/>
    <property type="evidence" value="ECO:0007669"/>
    <property type="project" value="TreeGrafter"/>
</dbReference>
<evidence type="ECO:0000256" key="7">
    <source>
        <dbReference type="ARBA" id="ARBA00023237"/>
    </source>
</evidence>
<evidence type="ECO:0000256" key="1">
    <source>
        <dbReference type="ARBA" id="ARBA00004442"/>
    </source>
</evidence>
<keyword evidence="4" id="KW-1134">Transmembrane beta strand</keyword>
<gene>
    <name evidence="8" type="ORF">GGR39_003093</name>
</gene>
<comment type="caution">
    <text evidence="8">The sequence shown here is derived from an EMBL/GenBank/DDBJ whole genome shotgun (WGS) entry which is preliminary data.</text>
</comment>
<evidence type="ECO:0000256" key="4">
    <source>
        <dbReference type="ARBA" id="ARBA00022452"/>
    </source>
</evidence>
<dbReference type="GO" id="GO:0015288">
    <property type="term" value="F:porin activity"/>
    <property type="evidence" value="ECO:0007669"/>
    <property type="project" value="TreeGrafter"/>
</dbReference>
<protein>
    <submittedName>
        <fullName evidence="8">Adhesin transport system outer membrane protein</fullName>
    </submittedName>
</protein>
<keyword evidence="6" id="KW-0472">Membrane</keyword>
<keyword evidence="5" id="KW-0812">Transmembrane</keyword>
<dbReference type="GO" id="GO:0015562">
    <property type="term" value="F:efflux transmembrane transporter activity"/>
    <property type="evidence" value="ECO:0007669"/>
    <property type="project" value="InterPro"/>
</dbReference>
<dbReference type="InterPro" id="IPR051906">
    <property type="entry name" value="TolC-like"/>
</dbReference>
<dbReference type="EMBL" id="JACIDY010000009">
    <property type="protein sequence ID" value="MBB3941416.1"/>
    <property type="molecule type" value="Genomic_DNA"/>
</dbReference>
<organism evidence="8 9">
    <name type="scientific">Novosphingobium fluoreni</name>
    <dbReference type="NCBI Taxonomy" id="1391222"/>
    <lineage>
        <taxon>Bacteria</taxon>
        <taxon>Pseudomonadati</taxon>
        <taxon>Pseudomonadota</taxon>
        <taxon>Alphaproteobacteria</taxon>
        <taxon>Sphingomonadales</taxon>
        <taxon>Sphingomonadaceae</taxon>
        <taxon>Novosphingobium</taxon>
    </lineage>
</organism>
<dbReference type="SUPFAM" id="SSF56954">
    <property type="entry name" value="Outer membrane efflux proteins (OEP)"/>
    <property type="match status" value="1"/>
</dbReference>
<dbReference type="InterPro" id="IPR003423">
    <property type="entry name" value="OMP_efflux"/>
</dbReference>
<dbReference type="Gene3D" id="1.20.1600.10">
    <property type="entry name" value="Outer membrane efflux proteins (OEP)"/>
    <property type="match status" value="1"/>
</dbReference>
<name>A0A7W6FZK6_9SPHN</name>
<comment type="subcellular location">
    <subcellularLocation>
        <location evidence="1">Cell outer membrane</location>
    </subcellularLocation>
</comment>
<dbReference type="Pfam" id="PF02321">
    <property type="entry name" value="OEP"/>
    <property type="match status" value="2"/>
</dbReference>
<keyword evidence="9" id="KW-1185">Reference proteome</keyword>
<evidence type="ECO:0000256" key="2">
    <source>
        <dbReference type="ARBA" id="ARBA00007613"/>
    </source>
</evidence>
<evidence type="ECO:0000313" key="8">
    <source>
        <dbReference type="EMBL" id="MBB3941416.1"/>
    </source>
</evidence>
<dbReference type="Proteomes" id="UP000561459">
    <property type="component" value="Unassembled WGS sequence"/>
</dbReference>
<evidence type="ECO:0000256" key="5">
    <source>
        <dbReference type="ARBA" id="ARBA00022692"/>
    </source>
</evidence>
<evidence type="ECO:0000256" key="6">
    <source>
        <dbReference type="ARBA" id="ARBA00023136"/>
    </source>
</evidence>
<dbReference type="PANTHER" id="PTHR30026">
    <property type="entry name" value="OUTER MEMBRANE PROTEIN TOLC"/>
    <property type="match status" value="1"/>
</dbReference>
<proteinExistence type="inferred from homology"/>
<reference evidence="8 9" key="1">
    <citation type="submission" date="2020-08" db="EMBL/GenBank/DDBJ databases">
        <title>Genomic Encyclopedia of Type Strains, Phase IV (KMG-IV): sequencing the most valuable type-strain genomes for metagenomic binning, comparative biology and taxonomic classification.</title>
        <authorList>
            <person name="Goeker M."/>
        </authorList>
    </citation>
    <scope>NUCLEOTIDE SEQUENCE [LARGE SCALE GENOMIC DNA]</scope>
    <source>
        <strain evidence="8 9">DSM 27568</strain>
    </source>
</reference>
<dbReference type="RefSeq" id="WP_343055906.1">
    <property type="nucleotide sequence ID" value="NZ_JACIDY010000009.1"/>
</dbReference>
<evidence type="ECO:0000256" key="3">
    <source>
        <dbReference type="ARBA" id="ARBA00022448"/>
    </source>
</evidence>
<dbReference type="PANTHER" id="PTHR30026:SF22">
    <property type="entry name" value="OUTER MEMBRANE EFFLUX PROTEIN"/>
    <property type="match status" value="1"/>
</dbReference>
<dbReference type="GO" id="GO:0009279">
    <property type="term" value="C:cell outer membrane"/>
    <property type="evidence" value="ECO:0007669"/>
    <property type="project" value="UniProtKB-SubCell"/>
</dbReference>
<accession>A0A7W6FZK6</accession>
<keyword evidence="7" id="KW-0998">Cell outer membrane</keyword>